<evidence type="ECO:0000256" key="3">
    <source>
        <dbReference type="ARBA" id="ARBA00023098"/>
    </source>
</evidence>
<proteinExistence type="predicted"/>
<dbReference type="GO" id="GO:0016042">
    <property type="term" value="P:lipid catabolic process"/>
    <property type="evidence" value="ECO:0007669"/>
    <property type="project" value="UniProtKB-KW"/>
</dbReference>
<keyword evidence="3" id="KW-0443">Lipid metabolism</keyword>
<dbReference type="PANTHER" id="PTHR10272:SF13">
    <property type="entry name" value="POLY(ETHYLENE TEREPHTHALATE) HYDROLASE"/>
    <property type="match status" value="1"/>
</dbReference>
<dbReference type="InterPro" id="IPR010802">
    <property type="entry name" value="DUF1400"/>
</dbReference>
<dbReference type="InterPro" id="IPR029058">
    <property type="entry name" value="AB_hydrolase_fold"/>
</dbReference>
<dbReference type="Pfam" id="PF07224">
    <property type="entry name" value="Chlorophyllase"/>
    <property type="match status" value="1"/>
</dbReference>
<evidence type="ECO:0000313" key="5">
    <source>
        <dbReference type="EMBL" id="ABW27999.1"/>
    </source>
</evidence>
<keyword evidence="2" id="KW-0442">Lipid degradation</keyword>
<accession>B0CCH0</accession>
<dbReference type="InterPro" id="IPR017395">
    <property type="entry name" value="Chlorophyllase-like"/>
</dbReference>
<dbReference type="ESTHER" id="acam1-b0cch0">
    <property type="family name" value="Duf_1400"/>
</dbReference>
<protein>
    <recommendedName>
        <fullName evidence="4">DUF1400 domain-containing protein</fullName>
    </recommendedName>
</protein>
<feature type="domain" description="DUF1400" evidence="4">
    <location>
        <begin position="50"/>
        <end position="176"/>
    </location>
</feature>
<name>B0CCH0_ACAM1</name>
<keyword evidence="6" id="KW-1185">Reference proteome</keyword>
<dbReference type="PANTHER" id="PTHR10272">
    <property type="entry name" value="PLATELET-ACTIVATING FACTOR ACETYLHYDROLASE"/>
    <property type="match status" value="1"/>
</dbReference>
<dbReference type="STRING" id="329726.AM1_3003"/>
<sequence>MTVADRSSLANLQTVRKTVMRRPYFNFRRYSRLLSVALAVALLQAGPMLAAERIFLSFLFLERSIPIRDLELYAKEGRKSKALAPYLGYFTPEQQTQLRASLQERLPLNSVAIAQFLYTPVGEALLNRVQQVVRTKSGQGSFFALRSAFILAAKDPEGLTALSVLRNFPNAGVQVDVDTALELLNQVQTAVKTTNATVNAVIQQSKADPQADSLAGWSLSQSGLYDWERITLDNLKDESEKRMKYTGKARDFAADLYFPTTASETPYPVLVISHGFNSDRTTYAYLAKHLASHGYVVIMPEHPGSNGQQIFDLLQGRAQDVTDPTEFIDRPLDVSYLLDQLAQTSIPDPRFKGSLNLEQVGILGHSYGGYTAFALAGAKPNYPQLQQACQTGLESSLNISLALQCQALQTADKTVDLKDSRIQSVVAISPIGSNLFGESGYQAVQVPVMIVGGSADTIAPVLPEQIQPFQWLTTPEKRLVLINNGNHNSTINTSASSPDVFSALGTGNGPSPLGRYYTKALSTAFFGRYVQGQEQFTPFLSSSYAANLSREPLTLHLTPTLTFPAAQTSQDS</sequence>
<dbReference type="KEGG" id="amr:AM1_3003"/>
<dbReference type="eggNOG" id="COG4188">
    <property type="taxonomic scope" value="Bacteria"/>
</dbReference>
<dbReference type="Proteomes" id="UP000000268">
    <property type="component" value="Chromosome"/>
</dbReference>
<dbReference type="SUPFAM" id="SSF53474">
    <property type="entry name" value="alpha/beta-Hydrolases"/>
    <property type="match status" value="1"/>
</dbReference>
<dbReference type="EMBL" id="CP000828">
    <property type="protein sequence ID" value="ABW27999.1"/>
    <property type="molecule type" value="Genomic_DNA"/>
</dbReference>
<reference evidence="5 6" key="1">
    <citation type="journal article" date="2008" name="Proc. Natl. Acad. Sci. U.S.A.">
        <title>Niche adaptation and genome expansion in the chlorophyll d-producing cyanobacterium Acaryochloris marina.</title>
        <authorList>
            <person name="Swingley W.D."/>
            <person name="Chen M."/>
            <person name="Cheung P.C."/>
            <person name="Conrad A.L."/>
            <person name="Dejesa L.C."/>
            <person name="Hao J."/>
            <person name="Honchak B.M."/>
            <person name="Karbach L.E."/>
            <person name="Kurdoglu A."/>
            <person name="Lahiri S."/>
            <person name="Mastrian S.D."/>
            <person name="Miyashita H."/>
            <person name="Page L."/>
            <person name="Ramakrishna P."/>
            <person name="Satoh S."/>
            <person name="Sattley W.M."/>
            <person name="Shimada Y."/>
            <person name="Taylor H.L."/>
            <person name="Tomo T."/>
            <person name="Tsuchiya T."/>
            <person name="Wang Z.T."/>
            <person name="Raymond J."/>
            <person name="Mimuro M."/>
            <person name="Blankenship R.E."/>
            <person name="Touchman J.W."/>
        </authorList>
    </citation>
    <scope>NUCLEOTIDE SEQUENCE [LARGE SCALE GENOMIC DNA]</scope>
    <source>
        <strain evidence="6">MBIC 11017</strain>
    </source>
</reference>
<dbReference type="Gene3D" id="3.40.50.1820">
    <property type="entry name" value="alpha/beta hydrolase"/>
    <property type="match status" value="1"/>
</dbReference>
<evidence type="ECO:0000256" key="2">
    <source>
        <dbReference type="ARBA" id="ARBA00022963"/>
    </source>
</evidence>
<organism evidence="5 6">
    <name type="scientific">Acaryochloris marina (strain MBIC 11017)</name>
    <dbReference type="NCBI Taxonomy" id="329726"/>
    <lineage>
        <taxon>Bacteria</taxon>
        <taxon>Bacillati</taxon>
        <taxon>Cyanobacteriota</taxon>
        <taxon>Cyanophyceae</taxon>
        <taxon>Acaryochloridales</taxon>
        <taxon>Acaryochloridaceae</taxon>
        <taxon>Acaryochloris</taxon>
    </lineage>
</organism>
<gene>
    <name evidence="5" type="ordered locus">AM1_3003</name>
</gene>
<dbReference type="HOGENOM" id="CLU_029435_0_0_3"/>
<dbReference type="Pfam" id="PF07176">
    <property type="entry name" value="DUF1400"/>
    <property type="match status" value="1"/>
</dbReference>
<dbReference type="AlphaFoldDB" id="B0CCH0"/>
<keyword evidence="1" id="KW-0378">Hydrolase</keyword>
<evidence type="ECO:0000313" key="6">
    <source>
        <dbReference type="Proteomes" id="UP000000268"/>
    </source>
</evidence>
<evidence type="ECO:0000259" key="4">
    <source>
        <dbReference type="Pfam" id="PF07176"/>
    </source>
</evidence>
<evidence type="ECO:0000256" key="1">
    <source>
        <dbReference type="ARBA" id="ARBA00022801"/>
    </source>
</evidence>
<dbReference type="GO" id="GO:0003847">
    <property type="term" value="F:1-alkyl-2-acetylglycerophosphocholine esterase activity"/>
    <property type="evidence" value="ECO:0007669"/>
    <property type="project" value="TreeGrafter"/>
</dbReference>
<dbReference type="OrthoDB" id="422423at2"/>